<organism evidence="12 13">
    <name type="scientific">Rhodothalassium salexigens DSM 2132</name>
    <dbReference type="NCBI Taxonomy" id="1188247"/>
    <lineage>
        <taxon>Bacteria</taxon>
        <taxon>Pseudomonadati</taxon>
        <taxon>Pseudomonadota</taxon>
        <taxon>Alphaproteobacteria</taxon>
        <taxon>Rhodothalassiales</taxon>
        <taxon>Rhodothalassiaceae</taxon>
        <taxon>Rhodothalassium</taxon>
    </lineage>
</organism>
<comment type="similarity">
    <text evidence="8">Belongs to the TonB-dependent receptor family.</text>
</comment>
<evidence type="ECO:0000256" key="9">
    <source>
        <dbReference type="PROSITE-ProRule" id="PRU10144"/>
    </source>
</evidence>
<evidence type="ECO:0000256" key="4">
    <source>
        <dbReference type="ARBA" id="ARBA00022692"/>
    </source>
</evidence>
<protein>
    <submittedName>
        <fullName evidence="12">TonB-dependent receptor-like protein</fullName>
    </submittedName>
</protein>
<feature type="region of interest" description="Disordered" evidence="10">
    <location>
        <begin position="20"/>
        <end position="61"/>
    </location>
</feature>
<dbReference type="PROSITE" id="PS52016">
    <property type="entry name" value="TONB_DEPENDENT_REC_3"/>
    <property type="match status" value="1"/>
</dbReference>
<keyword evidence="3 8" id="KW-1134">Transmembrane beta strand</keyword>
<dbReference type="InterPro" id="IPR010917">
    <property type="entry name" value="TonB_rcpt_CS"/>
</dbReference>
<dbReference type="InterPro" id="IPR039426">
    <property type="entry name" value="TonB-dep_rcpt-like"/>
</dbReference>
<dbReference type="OrthoDB" id="9796221at2"/>
<keyword evidence="7 8" id="KW-0998">Cell outer membrane</keyword>
<dbReference type="SUPFAM" id="SSF56935">
    <property type="entry name" value="Porins"/>
    <property type="match status" value="1"/>
</dbReference>
<dbReference type="RefSeq" id="WP_132709111.1">
    <property type="nucleotide sequence ID" value="NZ_JACIGF010000009.1"/>
</dbReference>
<dbReference type="PANTHER" id="PTHR30069">
    <property type="entry name" value="TONB-DEPENDENT OUTER MEMBRANE RECEPTOR"/>
    <property type="match status" value="1"/>
</dbReference>
<dbReference type="GO" id="GO:0009279">
    <property type="term" value="C:cell outer membrane"/>
    <property type="evidence" value="ECO:0007669"/>
    <property type="project" value="UniProtKB-SubCell"/>
</dbReference>
<dbReference type="InParanoid" id="A0A4R2PBW6"/>
<evidence type="ECO:0000256" key="1">
    <source>
        <dbReference type="ARBA" id="ARBA00004571"/>
    </source>
</evidence>
<dbReference type="Proteomes" id="UP000295399">
    <property type="component" value="Unassembled WGS sequence"/>
</dbReference>
<evidence type="ECO:0000313" key="12">
    <source>
        <dbReference type="EMBL" id="TCP32630.1"/>
    </source>
</evidence>
<proteinExistence type="inferred from homology"/>
<dbReference type="AlphaFoldDB" id="A0A4R2PBW6"/>
<reference evidence="12 13" key="1">
    <citation type="submission" date="2019-03" db="EMBL/GenBank/DDBJ databases">
        <title>Genomic Encyclopedia of Type Strains, Phase IV (KMG-IV): sequencing the most valuable type-strain genomes for metagenomic binning, comparative biology and taxonomic classification.</title>
        <authorList>
            <person name="Goeker M."/>
        </authorList>
    </citation>
    <scope>NUCLEOTIDE SEQUENCE [LARGE SCALE GENOMIC DNA]</scope>
    <source>
        <strain evidence="12 13">DSM 2132</strain>
    </source>
</reference>
<keyword evidence="12" id="KW-0675">Receptor</keyword>
<name>A0A4R2PBW6_RHOSA</name>
<accession>A0A4R2PBW6</accession>
<keyword evidence="5 11" id="KW-0732">Signal</keyword>
<comment type="subcellular location">
    <subcellularLocation>
        <location evidence="1 8">Cell outer membrane</location>
        <topology evidence="1 8">Multi-pass membrane protein</topology>
    </subcellularLocation>
</comment>
<keyword evidence="13" id="KW-1185">Reference proteome</keyword>
<dbReference type="Gene3D" id="2.40.170.20">
    <property type="entry name" value="TonB-dependent receptor, beta-barrel domain"/>
    <property type="match status" value="1"/>
</dbReference>
<evidence type="ECO:0000256" key="3">
    <source>
        <dbReference type="ARBA" id="ARBA00022452"/>
    </source>
</evidence>
<evidence type="ECO:0000256" key="10">
    <source>
        <dbReference type="SAM" id="MobiDB-lite"/>
    </source>
</evidence>
<feature type="chain" id="PRO_5020981594" evidence="11">
    <location>
        <begin position="26"/>
        <end position="867"/>
    </location>
</feature>
<dbReference type="PROSITE" id="PS01156">
    <property type="entry name" value="TONB_DEPENDENT_REC_2"/>
    <property type="match status" value="1"/>
</dbReference>
<keyword evidence="2 8" id="KW-0813">Transport</keyword>
<dbReference type="GO" id="GO:0044718">
    <property type="term" value="P:siderophore transmembrane transport"/>
    <property type="evidence" value="ECO:0007669"/>
    <property type="project" value="TreeGrafter"/>
</dbReference>
<sequence>MTVVSSVSLLVALAAAGVPQQPANAQSGSASAAEAQQGGEQSEAGRPADDQSPQASQATDGGAAVDLGTVDVVDHLAPLPAYGNPDPLDSGAAVIGKDAIEAFDPGLGDANQLLRFLPNVRFNRNDRSADPDNIQDLRPSEISISGGQIYNNNFRLDGIGVNNVFDITNTTPGQTDQTIGARGQTVFLSPGLLDSLEVRDSNVSARYGEFTGGVVDAGLRDPSGEWGASATAEFQNETLVDYLINDDVDRESAALPPIFTRWRVEGTLDIPVSERFSVLTAFSTNRARVRYYYDEDYFGGAAETNQSRSDQFLVKGRYEISSDMILRGTVIYSPYEQESTRNDMAFSRITTQGGGITSKLELAARSGRTDWRVQASYVGADMGREAPLNSFLWDARAPSIDFCGSDTCLQGGFGDIDQTQRDWNLQADMSRPAFGGTFSAGVETLYTSAFKARREDSFSFRGGAYNPNTVCLDADDPACIDGEIGLDTYTINPAFEADVEVFRQVAWVEQRQAFGPVEVRAGLRYSYEDFLDNHNIAPRLSAVWSITDEVSLTTGLNRYYEGNFIGYAVRAEHPDSGLFGRSPRVDGDSLAFSPDDWELTFPIGFLGFRQTEDLRTPYSDEVTGAFNFPLLGGVGRLKAVRRWYQDQITGTPREFVEDTNLDGSTFLRQTVYATNAGETRFLGLSAEWAGSWRNHTLTMNANWSQTRNNAAELGTPFEELDPEALQQTLVYFEGDIVSVPVLKQRFGRQNYADPVTANIGLQSHWFAERLESALWLSYVGSQQILEQTYDRIEVDGTRYRIFEVARRDASVRVDLNLTYTLTIAGAHDVGVEARIGNLFNIKPQTNVLLNRAYQEGRSVWLGVSYDF</sequence>
<dbReference type="EMBL" id="SLXO01000009">
    <property type="protein sequence ID" value="TCP32630.1"/>
    <property type="molecule type" value="Genomic_DNA"/>
</dbReference>
<comment type="caution">
    <text evidence="12">The sequence shown here is derived from an EMBL/GenBank/DDBJ whole genome shotgun (WGS) entry which is preliminary data.</text>
</comment>
<evidence type="ECO:0000256" key="5">
    <source>
        <dbReference type="ARBA" id="ARBA00022729"/>
    </source>
</evidence>
<evidence type="ECO:0000256" key="6">
    <source>
        <dbReference type="ARBA" id="ARBA00023136"/>
    </source>
</evidence>
<keyword evidence="6 8" id="KW-0472">Membrane</keyword>
<gene>
    <name evidence="12" type="ORF">EV659_109123</name>
</gene>
<feature type="compositionally biased region" description="Low complexity" evidence="10">
    <location>
        <begin position="25"/>
        <end position="45"/>
    </location>
</feature>
<dbReference type="InterPro" id="IPR036942">
    <property type="entry name" value="Beta-barrel_TonB_sf"/>
</dbReference>
<evidence type="ECO:0000256" key="8">
    <source>
        <dbReference type="PROSITE-ProRule" id="PRU01360"/>
    </source>
</evidence>
<evidence type="ECO:0000256" key="2">
    <source>
        <dbReference type="ARBA" id="ARBA00022448"/>
    </source>
</evidence>
<evidence type="ECO:0000313" key="13">
    <source>
        <dbReference type="Proteomes" id="UP000295399"/>
    </source>
</evidence>
<dbReference type="FunCoup" id="A0A4R2PBW6">
    <property type="interactions" value="6"/>
</dbReference>
<feature type="signal peptide" evidence="11">
    <location>
        <begin position="1"/>
        <end position="25"/>
    </location>
</feature>
<evidence type="ECO:0000256" key="11">
    <source>
        <dbReference type="SAM" id="SignalP"/>
    </source>
</evidence>
<keyword evidence="4 8" id="KW-0812">Transmembrane</keyword>
<feature type="short sequence motif" description="TonB C-terminal box" evidence="9">
    <location>
        <begin position="850"/>
        <end position="867"/>
    </location>
</feature>
<dbReference type="GO" id="GO:0015344">
    <property type="term" value="F:siderophore uptake transmembrane transporter activity"/>
    <property type="evidence" value="ECO:0007669"/>
    <property type="project" value="TreeGrafter"/>
</dbReference>
<dbReference type="PANTHER" id="PTHR30069:SF29">
    <property type="entry name" value="HEMOGLOBIN AND HEMOGLOBIN-HAPTOGLOBIN-BINDING PROTEIN 1-RELATED"/>
    <property type="match status" value="1"/>
</dbReference>
<evidence type="ECO:0000256" key="7">
    <source>
        <dbReference type="ARBA" id="ARBA00023237"/>
    </source>
</evidence>